<dbReference type="GO" id="GO:0098703">
    <property type="term" value="P:calcium ion import across plasma membrane"/>
    <property type="evidence" value="ECO:0007669"/>
    <property type="project" value="InterPro"/>
</dbReference>
<dbReference type="InParanoid" id="A0A1Y2FPT5"/>
<dbReference type="FunCoup" id="A0A1Y2FPT5">
    <property type="interactions" value="79"/>
</dbReference>
<dbReference type="Pfam" id="PF12929">
    <property type="entry name" value="Mid1"/>
    <property type="match status" value="1"/>
</dbReference>
<dbReference type="PANTHER" id="PTHR39142:SF1">
    <property type="entry name" value="AEL197CP"/>
    <property type="match status" value="1"/>
</dbReference>
<protein>
    <submittedName>
        <fullName evidence="2">Stretch-activated Ca2+-permeable channel component-domain-containing protein</fullName>
    </submittedName>
</protein>
<keyword evidence="1" id="KW-0732">Signal</keyword>
<dbReference type="AlphaFoldDB" id="A0A1Y2FPT5"/>
<dbReference type="EMBL" id="MCGR01000015">
    <property type="protein sequence ID" value="ORY85939.1"/>
    <property type="molecule type" value="Genomic_DNA"/>
</dbReference>
<dbReference type="InterPro" id="IPR024338">
    <property type="entry name" value="MID1/Yam8"/>
</dbReference>
<reference evidence="2 3" key="1">
    <citation type="submission" date="2016-07" db="EMBL/GenBank/DDBJ databases">
        <title>Pervasive Adenine N6-methylation of Active Genes in Fungi.</title>
        <authorList>
            <consortium name="DOE Joint Genome Institute"/>
            <person name="Mondo S.J."/>
            <person name="Dannebaum R.O."/>
            <person name="Kuo R.C."/>
            <person name="Labutti K."/>
            <person name="Haridas S."/>
            <person name="Kuo A."/>
            <person name="Salamov A."/>
            <person name="Ahrendt S.R."/>
            <person name="Lipzen A."/>
            <person name="Sullivan W."/>
            <person name="Andreopoulos W.B."/>
            <person name="Clum A."/>
            <person name="Lindquist E."/>
            <person name="Daum C."/>
            <person name="Ramamoorthy G.K."/>
            <person name="Gryganskyi A."/>
            <person name="Culley D."/>
            <person name="Magnuson J.K."/>
            <person name="James T.Y."/>
            <person name="O'Malley M.A."/>
            <person name="Stajich J.E."/>
            <person name="Spatafora J.W."/>
            <person name="Visel A."/>
            <person name="Grigoriev I.V."/>
        </authorList>
    </citation>
    <scope>NUCLEOTIDE SEQUENCE [LARGE SCALE GENOMIC DNA]</scope>
    <source>
        <strain evidence="2 3">62-1032</strain>
    </source>
</reference>
<dbReference type="OrthoDB" id="5405745at2759"/>
<feature type="signal peptide" evidence="1">
    <location>
        <begin position="1"/>
        <end position="35"/>
    </location>
</feature>
<keyword evidence="3" id="KW-1185">Reference proteome</keyword>
<evidence type="ECO:0000313" key="2">
    <source>
        <dbReference type="EMBL" id="ORY85939.1"/>
    </source>
</evidence>
<evidence type="ECO:0000256" key="1">
    <source>
        <dbReference type="SAM" id="SignalP"/>
    </source>
</evidence>
<sequence length="564" mass="59499">MVRILRRRPPRMNSLLLLLDSILVLLALLASTVHAQSASSELADPSTTNFNLTGTSTGYIFHLSSTNDPLYITLSLCNPPSALSSTLPASLPYALYVSNSSSNQQPGPSTSTSDDIDAGYVALLEQGFANVSLSSANDGGAWISIWTPDDGSVNSTSATGIWNYELAVSSDAPIEVLDGGASYKFEDADASSALLTTSNWTVRGDDVGTAVPRYSAVIRPTTQLTSSLGRSRCFVQGATEGAIAASAIASSQTTRGYGGGRRMQYEVSALDKGQNYTSWLVQAGSASTRLWDPVYFATKESSNCRLVHSLSFCPAVAYSVPAPSTLSTNDLVSYYNSSLSSSIVNFTRSLSTFPCNSTAMGGYSFISTCDDCLEAYRTWTCAITMPRCTDAPSDAKLNTSTSLEWAIPDSYQQTVLRAEPLVSRTPAFAPSLLADTFPSLSFNSTVTTDDQTPFPYAEVPPCLDSCQLVGARCPPMFSWVCPQPGGTGTAGYGVTQEVDPDSRMAGDVGGNGGLRAGDRFGNVFCNSLGTDLQMAVQISSAGRSSLGVGTLILAFASLSTFLIV</sequence>
<dbReference type="Proteomes" id="UP000193467">
    <property type="component" value="Unassembled WGS sequence"/>
</dbReference>
<organism evidence="2 3">
    <name type="scientific">Leucosporidium creatinivorum</name>
    <dbReference type="NCBI Taxonomy" id="106004"/>
    <lineage>
        <taxon>Eukaryota</taxon>
        <taxon>Fungi</taxon>
        <taxon>Dikarya</taxon>
        <taxon>Basidiomycota</taxon>
        <taxon>Pucciniomycotina</taxon>
        <taxon>Microbotryomycetes</taxon>
        <taxon>Leucosporidiales</taxon>
        <taxon>Leucosporidium</taxon>
    </lineage>
</organism>
<dbReference type="GO" id="GO:0005262">
    <property type="term" value="F:calcium channel activity"/>
    <property type="evidence" value="ECO:0007669"/>
    <property type="project" value="InterPro"/>
</dbReference>
<feature type="chain" id="PRO_5012033698" evidence="1">
    <location>
        <begin position="36"/>
        <end position="564"/>
    </location>
</feature>
<accession>A0A1Y2FPT5</accession>
<proteinExistence type="predicted"/>
<comment type="caution">
    <text evidence="2">The sequence shown here is derived from an EMBL/GenBank/DDBJ whole genome shotgun (WGS) entry which is preliminary data.</text>
</comment>
<evidence type="ECO:0000313" key="3">
    <source>
        <dbReference type="Proteomes" id="UP000193467"/>
    </source>
</evidence>
<dbReference type="PANTHER" id="PTHR39142">
    <property type="entry name" value="MID1P"/>
    <property type="match status" value="1"/>
</dbReference>
<dbReference type="STRING" id="106004.A0A1Y2FPT5"/>
<name>A0A1Y2FPT5_9BASI</name>
<gene>
    <name evidence="2" type="ORF">BCR35DRAFT_351509</name>
</gene>